<keyword evidence="3" id="KW-0548">Nucleotidyltransferase</keyword>
<evidence type="ECO:0000256" key="3">
    <source>
        <dbReference type="ARBA" id="ARBA00022695"/>
    </source>
</evidence>
<proteinExistence type="predicted"/>
<dbReference type="Pfam" id="PF00078">
    <property type="entry name" value="RVT_1"/>
    <property type="match status" value="1"/>
</dbReference>
<evidence type="ECO:0000256" key="5">
    <source>
        <dbReference type="ARBA" id="ARBA00022759"/>
    </source>
</evidence>
<gene>
    <name evidence="9" type="ORF">PF004_g33081</name>
</gene>
<dbReference type="InterPro" id="IPR000477">
    <property type="entry name" value="RT_dom"/>
</dbReference>
<dbReference type="InterPro" id="IPR043502">
    <property type="entry name" value="DNA/RNA_pol_sf"/>
</dbReference>
<dbReference type="GO" id="GO:0006508">
    <property type="term" value="P:proteolysis"/>
    <property type="evidence" value="ECO:0007669"/>
    <property type="project" value="UniProtKB-KW"/>
</dbReference>
<evidence type="ECO:0000259" key="8">
    <source>
        <dbReference type="Pfam" id="PF00078"/>
    </source>
</evidence>
<dbReference type="Gene3D" id="3.10.10.10">
    <property type="entry name" value="HIV Type 1 Reverse Transcriptase, subunit A, domain 1"/>
    <property type="match status" value="1"/>
</dbReference>
<reference evidence="9 10" key="1">
    <citation type="submission" date="2018-09" db="EMBL/GenBank/DDBJ databases">
        <title>Genomic investigation of the strawberry pathogen Phytophthora fragariae indicates pathogenicity is determined by transcriptional variation in three key races.</title>
        <authorList>
            <person name="Adams T.M."/>
            <person name="Armitage A.D."/>
            <person name="Sobczyk M.K."/>
            <person name="Bates H.J."/>
            <person name="Dunwell J.M."/>
            <person name="Nellist C.F."/>
            <person name="Harrison R.J."/>
        </authorList>
    </citation>
    <scope>NUCLEOTIDE SEQUENCE [LARGE SCALE GENOMIC DNA]</scope>
    <source>
        <strain evidence="9 10">BC-23</strain>
    </source>
</reference>
<keyword evidence="4" id="KW-0540">Nuclease</keyword>
<dbReference type="GO" id="GO:0004519">
    <property type="term" value="F:endonuclease activity"/>
    <property type="evidence" value="ECO:0007669"/>
    <property type="project" value="UniProtKB-KW"/>
</dbReference>
<dbReference type="PANTHER" id="PTHR24559">
    <property type="entry name" value="TRANSPOSON TY3-I GAG-POL POLYPROTEIN"/>
    <property type="match status" value="1"/>
</dbReference>
<evidence type="ECO:0000256" key="2">
    <source>
        <dbReference type="ARBA" id="ARBA00022679"/>
    </source>
</evidence>
<evidence type="ECO:0000256" key="6">
    <source>
        <dbReference type="ARBA" id="ARBA00022801"/>
    </source>
</evidence>
<keyword evidence="6" id="KW-0378">Hydrolase</keyword>
<evidence type="ECO:0000313" key="9">
    <source>
        <dbReference type="EMBL" id="KAE9144362.1"/>
    </source>
</evidence>
<feature type="domain" description="Reverse transcriptase" evidence="8">
    <location>
        <begin position="2"/>
        <end position="45"/>
    </location>
</feature>
<evidence type="ECO:0000256" key="1">
    <source>
        <dbReference type="ARBA" id="ARBA00022670"/>
    </source>
</evidence>
<keyword evidence="5" id="KW-0255">Endonuclease</keyword>
<dbReference type="PANTHER" id="PTHR24559:SF444">
    <property type="entry name" value="REVERSE TRANSCRIPTASE DOMAIN-CONTAINING PROTEIN"/>
    <property type="match status" value="1"/>
</dbReference>
<dbReference type="InterPro" id="IPR043128">
    <property type="entry name" value="Rev_trsase/Diguanyl_cyclase"/>
</dbReference>
<keyword evidence="1" id="KW-0645">Protease</keyword>
<comment type="caution">
    <text evidence="9">The sequence shown here is derived from an EMBL/GenBank/DDBJ whole genome shotgun (WGS) entry which is preliminary data.</text>
</comment>
<dbReference type="AlphaFoldDB" id="A0A6G0M517"/>
<dbReference type="GO" id="GO:0003964">
    <property type="term" value="F:RNA-directed DNA polymerase activity"/>
    <property type="evidence" value="ECO:0007669"/>
    <property type="project" value="UniProtKB-KW"/>
</dbReference>
<protein>
    <recommendedName>
        <fullName evidence="8">Reverse transcriptase domain-containing protein</fullName>
    </recommendedName>
</protein>
<sequence>MAAKDQEKTAFTTKQGLYEFVRMPFGLTNAPSTFQRMMNSVLRGLTWVT</sequence>
<name>A0A6G0M517_9STRA</name>
<dbReference type="FunFam" id="3.10.10.10:FF:000007">
    <property type="entry name" value="Retrovirus-related Pol polyprotein from transposon 17.6-like Protein"/>
    <property type="match status" value="1"/>
</dbReference>
<keyword evidence="2" id="KW-0808">Transferase</keyword>
<keyword evidence="7" id="KW-0695">RNA-directed DNA polymerase</keyword>
<evidence type="ECO:0000313" key="10">
    <source>
        <dbReference type="Proteomes" id="UP000476176"/>
    </source>
</evidence>
<dbReference type="Gene3D" id="3.30.70.270">
    <property type="match status" value="1"/>
</dbReference>
<dbReference type="Proteomes" id="UP000476176">
    <property type="component" value="Unassembled WGS sequence"/>
</dbReference>
<dbReference type="EMBL" id="QXGC01012810">
    <property type="protein sequence ID" value="KAE9144362.1"/>
    <property type="molecule type" value="Genomic_DNA"/>
</dbReference>
<evidence type="ECO:0000256" key="4">
    <source>
        <dbReference type="ARBA" id="ARBA00022722"/>
    </source>
</evidence>
<organism evidence="9 10">
    <name type="scientific">Phytophthora fragariae</name>
    <dbReference type="NCBI Taxonomy" id="53985"/>
    <lineage>
        <taxon>Eukaryota</taxon>
        <taxon>Sar</taxon>
        <taxon>Stramenopiles</taxon>
        <taxon>Oomycota</taxon>
        <taxon>Peronosporomycetes</taxon>
        <taxon>Peronosporales</taxon>
        <taxon>Peronosporaceae</taxon>
        <taxon>Phytophthora</taxon>
    </lineage>
</organism>
<dbReference type="SUPFAM" id="SSF56672">
    <property type="entry name" value="DNA/RNA polymerases"/>
    <property type="match status" value="1"/>
</dbReference>
<dbReference type="InterPro" id="IPR053134">
    <property type="entry name" value="RNA-dir_DNA_polymerase"/>
</dbReference>
<dbReference type="GO" id="GO:0008233">
    <property type="term" value="F:peptidase activity"/>
    <property type="evidence" value="ECO:0007669"/>
    <property type="project" value="UniProtKB-KW"/>
</dbReference>
<evidence type="ECO:0000256" key="7">
    <source>
        <dbReference type="ARBA" id="ARBA00022918"/>
    </source>
</evidence>
<accession>A0A6G0M517</accession>